<dbReference type="SMART" id="SM00563">
    <property type="entry name" value="PlsC"/>
    <property type="match status" value="1"/>
</dbReference>
<dbReference type="GO" id="GO:0006654">
    <property type="term" value="P:phosphatidic acid biosynthetic process"/>
    <property type="evidence" value="ECO:0007669"/>
    <property type="project" value="TreeGrafter"/>
</dbReference>
<evidence type="ECO:0000256" key="1">
    <source>
        <dbReference type="ARBA" id="ARBA00022679"/>
    </source>
</evidence>
<feature type="domain" description="Phospholipid/glycerol acyltransferase" evidence="3">
    <location>
        <begin position="42"/>
        <end position="155"/>
    </location>
</feature>
<reference evidence="4" key="1">
    <citation type="journal article" date="2020" name="mSystems">
        <title>Genome- and Community-Level Interaction Insights into Carbon Utilization and Element Cycling Functions of Hydrothermarchaeota in Hydrothermal Sediment.</title>
        <authorList>
            <person name="Zhou Z."/>
            <person name="Liu Y."/>
            <person name="Xu W."/>
            <person name="Pan J."/>
            <person name="Luo Z.H."/>
            <person name="Li M."/>
        </authorList>
    </citation>
    <scope>NUCLEOTIDE SEQUENCE [LARGE SCALE GENOMIC DNA]</scope>
    <source>
        <strain evidence="4">SpSt-289</strain>
    </source>
</reference>
<sequence>MKLPKDATPLWRFLYVIATLVRWLFLRLRVEGRENVPEQGGCIYAINHTMGPDYVIVGYASPRQVYYMAKSELFTWNPLLTWLITAAGAFPVRRGQGDTQAIEQAVKMVRSGKVVGMFPEGTRSRTGKLQRGKTGVARIAMMAQAPIVPVILINSELVLRDLFRLKPRPRVTVRFGKPIDPTGDVNNPEDVRRLTTRVMLAMAEMLPPERRGYYADPGAVMAEEIKLDNGEAGR</sequence>
<proteinExistence type="predicted"/>
<evidence type="ECO:0000313" key="4">
    <source>
        <dbReference type="EMBL" id="HDX30265.1"/>
    </source>
</evidence>
<evidence type="ECO:0000256" key="2">
    <source>
        <dbReference type="ARBA" id="ARBA00023315"/>
    </source>
</evidence>
<keyword evidence="2 4" id="KW-0012">Acyltransferase</keyword>
<dbReference type="CDD" id="cd07989">
    <property type="entry name" value="LPLAT_AGPAT-like"/>
    <property type="match status" value="1"/>
</dbReference>
<keyword evidence="1 4" id="KW-0808">Transferase</keyword>
<dbReference type="PANTHER" id="PTHR10434:SF11">
    <property type="entry name" value="1-ACYL-SN-GLYCEROL-3-PHOSPHATE ACYLTRANSFERASE"/>
    <property type="match status" value="1"/>
</dbReference>
<protein>
    <submittedName>
        <fullName evidence="4">1-acyl-sn-glycerol-3-phosphate acyltransferase</fullName>
    </submittedName>
</protein>
<gene>
    <name evidence="4" type="ORF">ENQ20_02100</name>
</gene>
<accession>A0A7C1JMX3</accession>
<dbReference type="InterPro" id="IPR002123">
    <property type="entry name" value="Plipid/glycerol_acylTrfase"/>
</dbReference>
<dbReference type="EMBL" id="DSMG01000032">
    <property type="protein sequence ID" value="HDX30265.1"/>
    <property type="molecule type" value="Genomic_DNA"/>
</dbReference>
<dbReference type="GO" id="GO:0003841">
    <property type="term" value="F:1-acylglycerol-3-phosphate O-acyltransferase activity"/>
    <property type="evidence" value="ECO:0007669"/>
    <property type="project" value="TreeGrafter"/>
</dbReference>
<dbReference type="SUPFAM" id="SSF69593">
    <property type="entry name" value="Glycerol-3-phosphate (1)-acyltransferase"/>
    <property type="match status" value="1"/>
</dbReference>
<organism evidence="4">
    <name type="scientific">Caldilinea aerophila</name>
    <dbReference type="NCBI Taxonomy" id="133453"/>
    <lineage>
        <taxon>Bacteria</taxon>
        <taxon>Bacillati</taxon>
        <taxon>Chloroflexota</taxon>
        <taxon>Caldilineae</taxon>
        <taxon>Caldilineales</taxon>
        <taxon>Caldilineaceae</taxon>
        <taxon>Caldilinea</taxon>
    </lineage>
</organism>
<comment type="caution">
    <text evidence="4">The sequence shown here is derived from an EMBL/GenBank/DDBJ whole genome shotgun (WGS) entry which is preliminary data.</text>
</comment>
<dbReference type="Pfam" id="PF01553">
    <property type="entry name" value="Acyltransferase"/>
    <property type="match status" value="1"/>
</dbReference>
<dbReference type="PANTHER" id="PTHR10434">
    <property type="entry name" value="1-ACYL-SN-GLYCEROL-3-PHOSPHATE ACYLTRANSFERASE"/>
    <property type="match status" value="1"/>
</dbReference>
<evidence type="ECO:0000259" key="3">
    <source>
        <dbReference type="SMART" id="SM00563"/>
    </source>
</evidence>
<name>A0A7C1JMX3_9CHLR</name>
<dbReference type="AlphaFoldDB" id="A0A7C1JMX3"/>